<dbReference type="InterPro" id="IPR039844">
    <property type="entry name" value="URB1"/>
</dbReference>
<dbReference type="GO" id="GO:0000466">
    <property type="term" value="P:maturation of 5.8S rRNA from tricistronic rRNA transcript (SSU-rRNA, 5.8S rRNA, LSU-rRNA)"/>
    <property type="evidence" value="ECO:0007669"/>
    <property type="project" value="TreeGrafter"/>
</dbReference>
<keyword evidence="4" id="KW-1185">Reference proteome</keyword>
<protein>
    <submittedName>
        <fullName evidence="3">URB1 ribosome biogenesis homolog</fullName>
    </submittedName>
</protein>
<evidence type="ECO:0000259" key="1">
    <source>
        <dbReference type="Pfam" id="PF11707"/>
    </source>
</evidence>
<dbReference type="InterPro" id="IPR021714">
    <property type="entry name" value="URB1_N"/>
</dbReference>
<dbReference type="Ensembl" id="ENSHCOT00000022902.1">
    <property type="protein sequence ID" value="ENSHCOP00000027101.1"/>
    <property type="gene ID" value="ENSHCOG00000018683.1"/>
</dbReference>
<dbReference type="PANTHER" id="PTHR13500:SF0">
    <property type="entry name" value="NUCLEOLAR PRE-RIBOSOMAL-ASSOCIATED PROTEIN 1"/>
    <property type="match status" value="1"/>
</dbReference>
<feature type="domain" description="URB1 C-terminal" evidence="2">
    <location>
        <begin position="1234"/>
        <end position="1424"/>
    </location>
</feature>
<dbReference type="Pfam" id="PF11707">
    <property type="entry name" value="Npa1"/>
    <property type="match status" value="1"/>
</dbReference>
<proteinExistence type="predicted"/>
<reference evidence="3" key="1">
    <citation type="submission" date="2025-08" db="UniProtKB">
        <authorList>
            <consortium name="Ensembl"/>
        </authorList>
    </citation>
    <scope>IDENTIFICATION</scope>
</reference>
<dbReference type="Proteomes" id="UP000264820">
    <property type="component" value="Unplaced"/>
</dbReference>
<dbReference type="OMA" id="DICLPEM"/>
<dbReference type="PANTHER" id="PTHR13500">
    <property type="entry name" value="NUCLEOLAR PRERIBOSOMAL-ASSOCIATED PROTEIN 1"/>
    <property type="match status" value="1"/>
</dbReference>
<dbReference type="GeneTree" id="ENSGT00390000014210"/>
<accession>A0A3Q2Z5J9</accession>
<dbReference type="GO" id="GO:0005730">
    <property type="term" value="C:nucleolus"/>
    <property type="evidence" value="ECO:0007669"/>
    <property type="project" value="TreeGrafter"/>
</dbReference>
<dbReference type="InterPro" id="IPR032436">
    <property type="entry name" value="URB1_C"/>
</dbReference>
<feature type="domain" description="URB1 N-terminal" evidence="1">
    <location>
        <begin position="68"/>
        <end position="369"/>
    </location>
</feature>
<reference evidence="3" key="2">
    <citation type="submission" date="2025-09" db="UniProtKB">
        <authorList>
            <consortium name="Ensembl"/>
        </authorList>
    </citation>
    <scope>IDENTIFICATION</scope>
</reference>
<dbReference type="Pfam" id="PF16201">
    <property type="entry name" value="NopRA1"/>
    <property type="match status" value="1"/>
</dbReference>
<dbReference type="STRING" id="109280.ENSHCOP00000027101"/>
<name>A0A3Q2Z5J9_HIPCM</name>
<dbReference type="GO" id="GO:0000463">
    <property type="term" value="P:maturation of LSU-rRNA from tricistronic rRNA transcript (SSU-rRNA, 5.8S rRNA, LSU-rRNA)"/>
    <property type="evidence" value="ECO:0007669"/>
    <property type="project" value="TreeGrafter"/>
</dbReference>
<evidence type="ECO:0000259" key="2">
    <source>
        <dbReference type="Pfam" id="PF16201"/>
    </source>
</evidence>
<sequence length="1516" mass="169718">MGKKRPNEDAAEPNTVAKKTKMIEFNGTLFKNMLKDPTTAMKISTAKKLPSSDLYDVVEGYIKISMDCAEIFKLLEGEKQTEREMVLIFESLEVILLRTASDLSHFNMVGNAIVKKTVSSHMKLIQGCFHSENHLVRLCLSLLSASISQGPEAAREILSHIYFNKSLAGLARRKDKKGGPDIRMAFIQFALSFLVSGDSATVGQILEVKLLPEILSTGLKEDRLSIVNLILSTLKTRVVLNKAISKTQKVRFFTAAVLAHIASLYKWNGIVDVTVDEDDVREMAHNFLLELCCSRKYGISFHDASFGTVGRAGNIVLLQFLVGLKQATEDELLAELLVRTLKASPDVLTRYFKETQYSYSPRLTSAWQDNVGLLKKIYEAQPDVSVLFQSSELVPLPRLLSMIAVISLPPVCNKAFFTQGLNFANTAVQITTFSMMSFILKKVNKNIEFLADHRSDVYTPDTMADLVQQYREMLCKILPDMMSVVSKWQSLSKKDKPPSGGMNEEIAPVLQHQILQLALDLPTSKFSWFRLQEAAADNEKSVLYLLLKMFVGSRCGQLKTSTRMLVVLKDSGVFEHTWAELELWLDQLDRVEPSQQEQVIQFLVFVKLVCHSHTYTDQIASLVQEAAYQQSNLCSQEGDGASVCVSHIDVLDMLDVIMEGNEGDADEFGPPLSEDLVVQTFPFSVAVPAALEARNKLSPDKAVFEYLSAVLCHVLHSQREPLPLCLGLLQYDKELASSEPPVTAHISVVQLHRYYSKWLMLLSALRSIFKHPFVEQWYLSLELATLPQHSLNSVRLKRVCAQLSDDITTLLKTGAPTLRELGRTELIAPYAGAIQKAVHRELPKSQSRPFQALLSLHSYMDPSEVRDVVSALLLLPQERLVTAQGELSVYGQAALQILTENQNGDDGPLLSQAHLGGLGTLLLSCSSPALEAFLLQLSGEPGSARLIHTDVLQRCLRRPLRGSLAIADLLMSNSPTHRLCFETWCLQPENLQNMTDMMGNFLPLIKAYLLAATREDPATPKDTSTDEIATADWNAFVKNGLCRYNDENFLNTLRSLLEAMYQPSDIANDLIPLATVHMMTSSHSLFLPTMLALVSLLLCLVRKCPTVCNMNHFLVLLGAYGATLSDTQTILLLLQEYEKNNVSLLKFSIIWGPAALEHHKTRKSLGSSLWKQTHSDDLLALLDADKMLRTITHYPQRRGIIPQLYDPCFLLPLFSAILRPSVVDCFKFASSHALGLTLAALSSYDTKVRAAAYHVLSCFYQHLEAARFREKRQQLLYLLDMVKNGVRQQNQRLPFVLTTYLSKVAQLMLKPDYMYVVLNRFLLSHQSLDMRRVPEFFKLFYSFDLEHKTEREWILSVLEEGISDGHCYDICNQQGIFHSLLGFGSGPLCDEHAQQAQIVRVLCQAARVTRAAYDLSKSCGLLTWIIQVVEKLGSIIELLHVLWWTNLGKKETATDRGGTSTLKQEAAKCLPLPLINEFLCVALAITRRLAGLSLLSLYVHEVWGGADSPQLFLSHV</sequence>
<evidence type="ECO:0000313" key="3">
    <source>
        <dbReference type="Ensembl" id="ENSHCOP00000027101.1"/>
    </source>
</evidence>
<evidence type="ECO:0000313" key="4">
    <source>
        <dbReference type="Proteomes" id="UP000264820"/>
    </source>
</evidence>
<organism evidence="3 4">
    <name type="scientific">Hippocampus comes</name>
    <name type="common">Tiger tail seahorse</name>
    <dbReference type="NCBI Taxonomy" id="109280"/>
    <lineage>
        <taxon>Eukaryota</taxon>
        <taxon>Metazoa</taxon>
        <taxon>Chordata</taxon>
        <taxon>Craniata</taxon>
        <taxon>Vertebrata</taxon>
        <taxon>Euteleostomi</taxon>
        <taxon>Actinopterygii</taxon>
        <taxon>Neopterygii</taxon>
        <taxon>Teleostei</taxon>
        <taxon>Neoteleostei</taxon>
        <taxon>Acanthomorphata</taxon>
        <taxon>Syngnathiaria</taxon>
        <taxon>Syngnathiformes</taxon>
        <taxon>Syngnathoidei</taxon>
        <taxon>Syngnathidae</taxon>
        <taxon>Hippocampus</taxon>
    </lineage>
</organism>